<dbReference type="EMBL" id="WOFV02000052">
    <property type="protein sequence ID" value="NAS19017.1"/>
    <property type="molecule type" value="Genomic_DNA"/>
</dbReference>
<proteinExistence type="predicted"/>
<sequence>MKPGIVISKEEVHDIVELMFKPDEIKNVFNIKRNIKAYANIEKLDGYALVHLGDKLNEMANNLSNELAKMEDEQDRKEVIYKFMLEVDKVKDKNMRFLMKVVLVHRVNKRLNKYLLN</sequence>
<reference evidence="2 3" key="1">
    <citation type="submission" date="2020-01" db="EMBL/GenBank/DDBJ databases">
        <title>Genome sequence of a 1,3-propanediol producer, Clostridium butyricum S3.</title>
        <authorList>
            <person name="Zhou J."/>
        </authorList>
    </citation>
    <scope>NUCLEOTIDE SEQUENCE [LARGE SCALE GENOMIC DNA]</scope>
    <source>
        <strain evidence="2 3">S3</strain>
    </source>
</reference>
<dbReference type="Proteomes" id="UP000474042">
    <property type="component" value="Unassembled WGS sequence"/>
</dbReference>
<keyword evidence="1" id="KW-0175">Coiled coil</keyword>
<dbReference type="AlphaFoldDB" id="A0A6L9EQV3"/>
<feature type="coiled-coil region" evidence="1">
    <location>
        <begin position="53"/>
        <end position="80"/>
    </location>
</feature>
<evidence type="ECO:0000256" key="1">
    <source>
        <dbReference type="SAM" id="Coils"/>
    </source>
</evidence>
<protein>
    <submittedName>
        <fullName evidence="2">Uncharacterized protein</fullName>
    </submittedName>
</protein>
<gene>
    <name evidence="2" type="ORF">GND98_014340</name>
</gene>
<name>A0A6L9EQV3_CLOBU</name>
<organism evidence="2 3">
    <name type="scientific">Clostridium butyricum</name>
    <dbReference type="NCBI Taxonomy" id="1492"/>
    <lineage>
        <taxon>Bacteria</taxon>
        <taxon>Bacillati</taxon>
        <taxon>Bacillota</taxon>
        <taxon>Clostridia</taxon>
        <taxon>Eubacteriales</taxon>
        <taxon>Clostridiaceae</taxon>
        <taxon>Clostridium</taxon>
    </lineage>
</organism>
<comment type="caution">
    <text evidence="2">The sequence shown here is derived from an EMBL/GenBank/DDBJ whole genome shotgun (WGS) entry which is preliminary data.</text>
</comment>
<evidence type="ECO:0000313" key="3">
    <source>
        <dbReference type="Proteomes" id="UP000474042"/>
    </source>
</evidence>
<evidence type="ECO:0000313" key="2">
    <source>
        <dbReference type="EMBL" id="NAS19017.1"/>
    </source>
</evidence>
<accession>A0A6L9EQV3</accession>